<reference evidence="2 3" key="1">
    <citation type="submission" date="2019-07" db="EMBL/GenBank/DDBJ databases">
        <title>Rapid identification of Enteric Bacteria from Whole Genome Sequences (WGS) using Average Nucleotide Identity (ANI).</title>
        <authorList>
            <person name="Lane C."/>
        </authorList>
    </citation>
    <scope>NUCLEOTIDE SEQUENCE [LARGE SCALE GENOMIC DNA]</scope>
    <source>
        <strain evidence="2 3">2013D-9588</strain>
    </source>
</reference>
<keyword evidence="3" id="KW-1185">Reference proteome</keyword>
<dbReference type="InterPro" id="IPR036597">
    <property type="entry name" value="Fido-like_dom_sf"/>
</dbReference>
<dbReference type="InterPro" id="IPR003812">
    <property type="entry name" value="Fido"/>
</dbReference>
<evidence type="ECO:0000313" key="2">
    <source>
        <dbReference type="EMBL" id="TWO29145.1"/>
    </source>
</evidence>
<protein>
    <submittedName>
        <fullName evidence="2">Fic family protein</fullName>
    </submittedName>
</protein>
<proteinExistence type="predicted"/>
<gene>
    <name evidence="2" type="ORF">XK09_04035</name>
</gene>
<dbReference type="SUPFAM" id="SSF140931">
    <property type="entry name" value="Fic-like"/>
    <property type="match status" value="1"/>
</dbReference>
<sequence>MTPQENLFLAKRSVVDTIWKSARLEGINVTYPQTEVIYEGLGVSGMRLRDINIIVNLKHAWEFLIDNYDYPINLEYIMKLNRIIGENNVIINAGNIRNIEVLMGGTKWKPEIPNKDDIELNLDRLSKIKDDEERAMQTMLYLMRTQIFNDGNKRTAMLVANQILIQNGKGIFSIDDDNLDKFRELLVKFYETNDSKEICEFCKSIIIYRNLESINNTNNDVL</sequence>
<evidence type="ECO:0000259" key="1">
    <source>
        <dbReference type="PROSITE" id="PS51459"/>
    </source>
</evidence>
<comment type="caution">
    <text evidence="2">The sequence shown here is derived from an EMBL/GenBank/DDBJ whole genome shotgun (WGS) entry which is preliminary data.</text>
</comment>
<dbReference type="EMBL" id="VOAV01000018">
    <property type="protein sequence ID" value="TWO29145.1"/>
    <property type="molecule type" value="Genomic_DNA"/>
</dbReference>
<accession>A0ABY3G946</accession>
<dbReference type="Pfam" id="PF02661">
    <property type="entry name" value="Fic"/>
    <property type="match status" value="1"/>
</dbReference>
<dbReference type="Gene3D" id="1.10.3290.10">
    <property type="entry name" value="Fido-like domain"/>
    <property type="match status" value="1"/>
</dbReference>
<dbReference type="Proteomes" id="UP000321599">
    <property type="component" value="Unassembled WGS sequence"/>
</dbReference>
<dbReference type="RefSeq" id="WP_147498872.1">
    <property type="nucleotide sequence ID" value="NZ_VOAV01000018.1"/>
</dbReference>
<organism evidence="2 3">
    <name type="scientific">Campylobacter lanienae</name>
    <dbReference type="NCBI Taxonomy" id="75658"/>
    <lineage>
        <taxon>Bacteria</taxon>
        <taxon>Pseudomonadati</taxon>
        <taxon>Campylobacterota</taxon>
        <taxon>Epsilonproteobacteria</taxon>
        <taxon>Campylobacterales</taxon>
        <taxon>Campylobacteraceae</taxon>
        <taxon>Campylobacter</taxon>
    </lineage>
</organism>
<name>A0ABY3G946_9BACT</name>
<dbReference type="PROSITE" id="PS51459">
    <property type="entry name" value="FIDO"/>
    <property type="match status" value="1"/>
</dbReference>
<feature type="domain" description="Fido" evidence="1">
    <location>
        <begin position="72"/>
        <end position="204"/>
    </location>
</feature>
<evidence type="ECO:0000313" key="3">
    <source>
        <dbReference type="Proteomes" id="UP000321599"/>
    </source>
</evidence>